<evidence type="ECO:0000313" key="2">
    <source>
        <dbReference type="EMBL" id="CAI2365934.1"/>
    </source>
</evidence>
<keyword evidence="3" id="KW-1185">Reference proteome</keyword>
<dbReference type="EMBL" id="CAMPGE010007010">
    <property type="protein sequence ID" value="CAI2365934.1"/>
    <property type="molecule type" value="Genomic_DNA"/>
</dbReference>
<sequence length="165" mass="18734">MNSIPKITCDENISDEFLSEEVSSCRVPTSKKILENMSFKSMSMRKQTGVKRLSFNPRDASYCVQNNDLTHGLKENSNKQSYWSEEIKYGNISKPRILSSSAKTGKPRNSLKKEISSLLKVAAEIRSNKKSKSTFSKQNFPEPPQKKREPPICNDLTMRDVKPSV</sequence>
<accession>A0AAD1X7F1</accession>
<evidence type="ECO:0000256" key="1">
    <source>
        <dbReference type="SAM" id="MobiDB-lite"/>
    </source>
</evidence>
<reference evidence="2" key="1">
    <citation type="submission" date="2023-07" db="EMBL/GenBank/DDBJ databases">
        <authorList>
            <consortium name="AG Swart"/>
            <person name="Singh M."/>
            <person name="Singh A."/>
            <person name="Seah K."/>
            <person name="Emmerich C."/>
        </authorList>
    </citation>
    <scope>NUCLEOTIDE SEQUENCE</scope>
    <source>
        <strain evidence="2">DP1</strain>
    </source>
</reference>
<name>A0AAD1X7F1_EUPCR</name>
<evidence type="ECO:0000313" key="3">
    <source>
        <dbReference type="Proteomes" id="UP001295684"/>
    </source>
</evidence>
<dbReference type="AlphaFoldDB" id="A0AAD1X7F1"/>
<comment type="caution">
    <text evidence="2">The sequence shown here is derived from an EMBL/GenBank/DDBJ whole genome shotgun (WGS) entry which is preliminary data.</text>
</comment>
<feature type="region of interest" description="Disordered" evidence="1">
    <location>
        <begin position="127"/>
        <end position="165"/>
    </location>
</feature>
<proteinExistence type="predicted"/>
<organism evidence="2 3">
    <name type="scientific">Euplotes crassus</name>
    <dbReference type="NCBI Taxonomy" id="5936"/>
    <lineage>
        <taxon>Eukaryota</taxon>
        <taxon>Sar</taxon>
        <taxon>Alveolata</taxon>
        <taxon>Ciliophora</taxon>
        <taxon>Intramacronucleata</taxon>
        <taxon>Spirotrichea</taxon>
        <taxon>Hypotrichia</taxon>
        <taxon>Euplotida</taxon>
        <taxon>Euplotidae</taxon>
        <taxon>Moneuplotes</taxon>
    </lineage>
</organism>
<protein>
    <submittedName>
        <fullName evidence="2">Uncharacterized protein</fullName>
    </submittedName>
</protein>
<gene>
    <name evidence="2" type="ORF">ECRASSUSDP1_LOCUS7203</name>
</gene>
<dbReference type="Proteomes" id="UP001295684">
    <property type="component" value="Unassembled WGS sequence"/>
</dbReference>